<name>A0ACC2PGF9_9HYME</name>
<evidence type="ECO:0000313" key="2">
    <source>
        <dbReference type="Proteomes" id="UP001239111"/>
    </source>
</evidence>
<gene>
    <name evidence="1" type="ORF">QAD02_018297</name>
</gene>
<proteinExistence type="predicted"/>
<evidence type="ECO:0000313" key="1">
    <source>
        <dbReference type="EMBL" id="KAJ8682505.1"/>
    </source>
</evidence>
<sequence length="391" mass="44017">MARIVRFILNVPLIPMVLMLMLILLKLKFVVTRAKPPIDLQRYFGELYRKPRAAACNFEERGKVYAASDLIMCIDELARNIIPLRSTADRMQDRLDQGHQEGRQLYPVYPYDPGYPVPPITPASSNFYGNRPVPSLLSGLLPFPDFSSLFDFGGFMRPGLKLVSVLSSIARYDDLKCVPRLLCEVASGSLPGSLSYRQNGYYQDFSQNPLFSWLSAFDTSGISPLISFGRAALLGYSNRGHSSICYQEYYRCPRRSDQLISYLNNHNGGFFKLFNSNNGNFYRPQQSYYRPFYKDSGEHDIEQANFGPLISSSGMFLDNDVVQPGPGISSFGGSSNYFKGDNKVEFFSNSRVKEPDTALFPEERQEGSLPSDAPNKLHVSVIPLNNSYVGH</sequence>
<comment type="caution">
    <text evidence="1">The sequence shown here is derived from an EMBL/GenBank/DDBJ whole genome shotgun (WGS) entry which is preliminary data.</text>
</comment>
<dbReference type="EMBL" id="CM056741">
    <property type="protein sequence ID" value="KAJ8682505.1"/>
    <property type="molecule type" value="Genomic_DNA"/>
</dbReference>
<dbReference type="Proteomes" id="UP001239111">
    <property type="component" value="Chromosome 1"/>
</dbReference>
<reference evidence="1" key="1">
    <citation type="submission" date="2023-04" db="EMBL/GenBank/DDBJ databases">
        <title>A chromosome-level genome assembly of the parasitoid wasp Eretmocerus hayati.</title>
        <authorList>
            <person name="Zhong Y."/>
            <person name="Liu S."/>
            <person name="Liu Y."/>
        </authorList>
    </citation>
    <scope>NUCLEOTIDE SEQUENCE</scope>
    <source>
        <strain evidence="1">ZJU_SS_LIU_2023</strain>
    </source>
</reference>
<accession>A0ACC2PGF9</accession>
<keyword evidence="2" id="KW-1185">Reference proteome</keyword>
<protein>
    <submittedName>
        <fullName evidence="1">Uncharacterized protein</fullName>
    </submittedName>
</protein>
<organism evidence="1 2">
    <name type="scientific">Eretmocerus hayati</name>
    <dbReference type="NCBI Taxonomy" id="131215"/>
    <lineage>
        <taxon>Eukaryota</taxon>
        <taxon>Metazoa</taxon>
        <taxon>Ecdysozoa</taxon>
        <taxon>Arthropoda</taxon>
        <taxon>Hexapoda</taxon>
        <taxon>Insecta</taxon>
        <taxon>Pterygota</taxon>
        <taxon>Neoptera</taxon>
        <taxon>Endopterygota</taxon>
        <taxon>Hymenoptera</taxon>
        <taxon>Apocrita</taxon>
        <taxon>Proctotrupomorpha</taxon>
        <taxon>Chalcidoidea</taxon>
        <taxon>Aphelinidae</taxon>
        <taxon>Aphelininae</taxon>
        <taxon>Eretmocerus</taxon>
    </lineage>
</organism>